<dbReference type="Gene3D" id="1.20.1070.10">
    <property type="entry name" value="Rhodopsin 7-helix transmembrane proteins"/>
    <property type="match status" value="1"/>
</dbReference>
<sequence length="189" mass="21232">MQVLGGGQLKDEHWTLGTNARGRRSTGHVTTKLSFKQQTHRTLTPKLFDFPNNDSEANQKRKVIKEELEISKIVSVIIVGCLLFYILPNIVLTSLTISGVSLSPNFGLYVSVCQSFNSPLNAVLFLWRDMPMRKAFLKMPATDTFLGLYFDESVVYSYLKLFVFALFITSLTVARIKPFVAGSLFSGHM</sequence>
<feature type="transmembrane region" description="Helical" evidence="1">
    <location>
        <begin position="70"/>
        <end position="87"/>
    </location>
</feature>
<feature type="transmembrane region" description="Helical" evidence="1">
    <location>
        <begin position="158"/>
        <end position="176"/>
    </location>
</feature>
<keyword evidence="2" id="KW-1185">Reference proteome</keyword>
<dbReference type="WBParaSite" id="nRc.2.0.1.t24106-RA">
    <property type="protein sequence ID" value="nRc.2.0.1.t24106-RA"/>
    <property type="gene ID" value="nRc.2.0.1.g24106"/>
</dbReference>
<organism evidence="2 3">
    <name type="scientific">Romanomermis culicivorax</name>
    <name type="common">Nematode worm</name>
    <dbReference type="NCBI Taxonomy" id="13658"/>
    <lineage>
        <taxon>Eukaryota</taxon>
        <taxon>Metazoa</taxon>
        <taxon>Ecdysozoa</taxon>
        <taxon>Nematoda</taxon>
        <taxon>Enoplea</taxon>
        <taxon>Dorylaimia</taxon>
        <taxon>Mermithida</taxon>
        <taxon>Mermithoidea</taxon>
        <taxon>Mermithidae</taxon>
        <taxon>Romanomermis</taxon>
    </lineage>
</organism>
<protein>
    <submittedName>
        <fullName evidence="3">G-protein coupled receptors family 1 profile domain-containing protein</fullName>
    </submittedName>
</protein>
<evidence type="ECO:0000313" key="3">
    <source>
        <dbReference type="WBParaSite" id="nRc.2.0.1.t24106-RA"/>
    </source>
</evidence>
<name>A0A915JEW0_ROMCU</name>
<dbReference type="AlphaFoldDB" id="A0A915JEW0"/>
<keyword evidence="1" id="KW-1133">Transmembrane helix</keyword>
<accession>A0A915JEW0</accession>
<feature type="transmembrane region" description="Helical" evidence="1">
    <location>
        <begin position="107"/>
        <end position="127"/>
    </location>
</feature>
<dbReference type="Proteomes" id="UP000887565">
    <property type="component" value="Unplaced"/>
</dbReference>
<keyword evidence="1" id="KW-0472">Membrane</keyword>
<evidence type="ECO:0000313" key="2">
    <source>
        <dbReference type="Proteomes" id="UP000887565"/>
    </source>
</evidence>
<proteinExistence type="predicted"/>
<evidence type="ECO:0000256" key="1">
    <source>
        <dbReference type="SAM" id="Phobius"/>
    </source>
</evidence>
<reference evidence="3" key="1">
    <citation type="submission" date="2022-11" db="UniProtKB">
        <authorList>
            <consortium name="WormBaseParasite"/>
        </authorList>
    </citation>
    <scope>IDENTIFICATION</scope>
</reference>
<keyword evidence="1" id="KW-0812">Transmembrane</keyword>